<evidence type="ECO:0000313" key="2">
    <source>
        <dbReference type="Proteomes" id="UP000244523"/>
    </source>
</evidence>
<proteinExistence type="predicted"/>
<name>A0A2T6KPX5_9RHOB</name>
<organism evidence="1 2">
    <name type="scientific">Yoonia sediminilitoris</name>
    <dbReference type="NCBI Taxonomy" id="1286148"/>
    <lineage>
        <taxon>Bacteria</taxon>
        <taxon>Pseudomonadati</taxon>
        <taxon>Pseudomonadota</taxon>
        <taxon>Alphaproteobacteria</taxon>
        <taxon>Rhodobacterales</taxon>
        <taxon>Paracoccaceae</taxon>
        <taxon>Yoonia</taxon>
    </lineage>
</organism>
<comment type="caution">
    <text evidence="1">The sequence shown here is derived from an EMBL/GenBank/DDBJ whole genome shotgun (WGS) entry which is preliminary data.</text>
</comment>
<dbReference type="Proteomes" id="UP000244523">
    <property type="component" value="Unassembled WGS sequence"/>
</dbReference>
<dbReference type="PROSITE" id="PS51257">
    <property type="entry name" value="PROKAR_LIPOPROTEIN"/>
    <property type="match status" value="1"/>
</dbReference>
<evidence type="ECO:0008006" key="3">
    <source>
        <dbReference type="Google" id="ProtNLM"/>
    </source>
</evidence>
<keyword evidence="2" id="KW-1185">Reference proteome</keyword>
<dbReference type="EMBL" id="QBUD01000001">
    <property type="protein sequence ID" value="PUB18616.1"/>
    <property type="molecule type" value="Genomic_DNA"/>
</dbReference>
<sequence>MCSNRPFFASCLMALIGCESQLGDRPHRPVPTPVVSWVQNSGSRRKCLKITDLAATANLSAVGPQQVKFIKRVIT</sequence>
<dbReference type="AlphaFoldDB" id="A0A2T6KPX5"/>
<protein>
    <recommendedName>
        <fullName evidence="3">Lipoprotein</fullName>
    </recommendedName>
</protein>
<accession>A0A2T6KPX5</accession>
<reference evidence="1 2" key="1">
    <citation type="submission" date="2018-04" db="EMBL/GenBank/DDBJ databases">
        <title>Genomic Encyclopedia of Archaeal and Bacterial Type Strains, Phase II (KMG-II): from individual species to whole genera.</title>
        <authorList>
            <person name="Goeker M."/>
        </authorList>
    </citation>
    <scope>NUCLEOTIDE SEQUENCE [LARGE SCALE GENOMIC DNA]</scope>
    <source>
        <strain evidence="1 2">DSM 29955</strain>
    </source>
</reference>
<gene>
    <name evidence="1" type="ORF">C8N45_101200</name>
</gene>
<evidence type="ECO:0000313" key="1">
    <source>
        <dbReference type="EMBL" id="PUB18616.1"/>
    </source>
</evidence>